<accession>A0A2P2QCJ2</accession>
<proteinExistence type="predicted"/>
<organism evidence="1">
    <name type="scientific">Rhizophora mucronata</name>
    <name type="common">Asiatic mangrove</name>
    <dbReference type="NCBI Taxonomy" id="61149"/>
    <lineage>
        <taxon>Eukaryota</taxon>
        <taxon>Viridiplantae</taxon>
        <taxon>Streptophyta</taxon>
        <taxon>Embryophyta</taxon>
        <taxon>Tracheophyta</taxon>
        <taxon>Spermatophyta</taxon>
        <taxon>Magnoliopsida</taxon>
        <taxon>eudicotyledons</taxon>
        <taxon>Gunneridae</taxon>
        <taxon>Pentapetalae</taxon>
        <taxon>rosids</taxon>
        <taxon>fabids</taxon>
        <taxon>Malpighiales</taxon>
        <taxon>Rhizophoraceae</taxon>
        <taxon>Rhizophora</taxon>
    </lineage>
</organism>
<dbReference type="AlphaFoldDB" id="A0A2P2QCJ2"/>
<reference evidence="1" key="1">
    <citation type="submission" date="2018-02" db="EMBL/GenBank/DDBJ databases">
        <title>Rhizophora mucronata_Transcriptome.</title>
        <authorList>
            <person name="Meera S.P."/>
            <person name="Sreeshan A."/>
            <person name="Augustine A."/>
        </authorList>
    </citation>
    <scope>NUCLEOTIDE SEQUENCE</scope>
    <source>
        <tissue evidence="1">Leaf</tissue>
    </source>
</reference>
<protein>
    <submittedName>
        <fullName evidence="1">Uncharacterized protein</fullName>
    </submittedName>
</protein>
<sequence length="51" mass="5838">MTSGTRRKDSNKNTKRNNHVSIYVVIKNSASSAQDSHTCQNFSFISHKHFK</sequence>
<name>A0A2P2QCJ2_RHIMU</name>
<dbReference type="EMBL" id="GGEC01084236">
    <property type="protein sequence ID" value="MBX64720.1"/>
    <property type="molecule type" value="Transcribed_RNA"/>
</dbReference>
<evidence type="ECO:0000313" key="1">
    <source>
        <dbReference type="EMBL" id="MBX64720.1"/>
    </source>
</evidence>